<reference evidence="1 2" key="1">
    <citation type="journal article" date="2011" name="J. Virol.">
        <title>Genomic and proteomic characterization of the broad host range Salmonella phage PVP-SE1 - The creation of a new phage genus.</title>
        <authorList>
            <person name="Santos S.B."/>
            <person name="Kropinski A.M."/>
            <person name="Ceyssens P.J."/>
            <person name="Ackermann H.W."/>
            <person name="Villegas A."/>
            <person name="Lavigne R."/>
            <person name="Krylov V.N."/>
            <person name="Carvalho C.M."/>
            <person name="Ferreira E.C."/>
            <person name="Azeredo J."/>
        </authorList>
    </citation>
    <scope>NUCLEOTIDE SEQUENCE [LARGE SCALE GENOMIC DNA]</scope>
    <source>
        <strain evidence="1">PVP-SE1</strain>
    </source>
</reference>
<protein>
    <submittedName>
        <fullName evidence="1">Uncharacterized protein 221</fullName>
    </submittedName>
</protein>
<evidence type="ECO:0000313" key="1">
    <source>
        <dbReference type="EMBL" id="ADP02617.1"/>
    </source>
</evidence>
<dbReference type="GeneID" id="11258202"/>
<accession>G3BM87</accession>
<proteinExistence type="predicted"/>
<sequence>MNLLTLLRTNKYTQKQMGFLLGMPSWRVSKLVLKLEKRGYIQVSRRYKLSGPVSRPFCVYDQNLYKVTLYRSKECPEIKATPTKAQSKNPASAGRGLRNFAKHLVTGCLTSIQRQEKP</sequence>
<organism evidence="1 2">
    <name type="scientific">Salmonella phage PVPSE1</name>
    <dbReference type="NCBI Taxonomy" id="889338"/>
    <lineage>
        <taxon>Viruses</taxon>
        <taxon>Duplodnaviria</taxon>
        <taxon>Heunggongvirae</taxon>
        <taxon>Uroviricota</taxon>
        <taxon>Caudoviricetes</taxon>
        <taxon>Vequintavirinae</taxon>
        <taxon>Seunavirus</taxon>
        <taxon>Seunavirus PVPSE1</taxon>
    </lineage>
</organism>
<dbReference type="SUPFAM" id="SSF46785">
    <property type="entry name" value="Winged helix' DNA-binding domain"/>
    <property type="match status" value="1"/>
</dbReference>
<dbReference type="OrthoDB" id="16646at10239"/>
<dbReference type="KEGG" id="vg:11258202"/>
<dbReference type="EMBL" id="GU070616">
    <property type="protein sequence ID" value="ADP02617.1"/>
    <property type="molecule type" value="Genomic_DNA"/>
</dbReference>
<gene>
    <name evidence="1" type="primary">221</name>
</gene>
<dbReference type="RefSeq" id="YP_004894028.1">
    <property type="nucleotide sequence ID" value="NC_016071.1"/>
</dbReference>
<dbReference type="InterPro" id="IPR036390">
    <property type="entry name" value="WH_DNA-bd_sf"/>
</dbReference>
<evidence type="ECO:0000313" key="2">
    <source>
        <dbReference type="Proteomes" id="UP000008530"/>
    </source>
</evidence>
<keyword evidence="2" id="KW-1185">Reference proteome</keyword>
<dbReference type="Proteomes" id="UP000008530">
    <property type="component" value="Segment"/>
</dbReference>
<name>G3BM87_9CAUD</name>